<dbReference type="AlphaFoldDB" id="A0A239G6K4"/>
<dbReference type="OrthoDB" id="5185819at2"/>
<dbReference type="InterPro" id="IPR034660">
    <property type="entry name" value="DinB/YfiT-like"/>
</dbReference>
<dbReference type="Proteomes" id="UP000198420">
    <property type="component" value="Unassembled WGS sequence"/>
</dbReference>
<dbReference type="GO" id="GO:0046872">
    <property type="term" value="F:metal ion binding"/>
    <property type="evidence" value="ECO:0007669"/>
    <property type="project" value="InterPro"/>
</dbReference>
<dbReference type="InterPro" id="IPR024344">
    <property type="entry name" value="MDMPI_metal-binding"/>
</dbReference>
<dbReference type="InterPro" id="IPR017517">
    <property type="entry name" value="Maleyloyr_isom"/>
</dbReference>
<dbReference type="Pfam" id="PF11716">
    <property type="entry name" value="MDMPI_N"/>
    <property type="match status" value="1"/>
</dbReference>
<dbReference type="InterPro" id="IPR017520">
    <property type="entry name" value="CHP03086"/>
</dbReference>
<proteinExistence type="predicted"/>
<evidence type="ECO:0000313" key="2">
    <source>
        <dbReference type="EMBL" id="SNS64797.1"/>
    </source>
</evidence>
<reference evidence="3" key="1">
    <citation type="submission" date="2017-06" db="EMBL/GenBank/DDBJ databases">
        <authorList>
            <person name="Varghese N."/>
            <person name="Submissions S."/>
        </authorList>
    </citation>
    <scope>NUCLEOTIDE SEQUENCE [LARGE SCALE GENOMIC DNA]</scope>
    <source>
        <strain evidence="3">DSM 44485</strain>
    </source>
</reference>
<dbReference type="RefSeq" id="WP_089316486.1">
    <property type="nucleotide sequence ID" value="NZ_FZNP01000023.1"/>
</dbReference>
<evidence type="ECO:0000313" key="3">
    <source>
        <dbReference type="Proteomes" id="UP000198420"/>
    </source>
</evidence>
<dbReference type="SUPFAM" id="SSF109854">
    <property type="entry name" value="DinB/YfiT-like putative metalloenzymes"/>
    <property type="match status" value="1"/>
</dbReference>
<feature type="domain" description="Mycothiol-dependent maleylpyruvate isomerase metal-binding" evidence="1">
    <location>
        <begin position="21"/>
        <end position="141"/>
    </location>
</feature>
<gene>
    <name evidence="2" type="ORF">SAMN06265355_12344</name>
</gene>
<organism evidence="2 3">
    <name type="scientific">Actinomadura mexicana</name>
    <dbReference type="NCBI Taxonomy" id="134959"/>
    <lineage>
        <taxon>Bacteria</taxon>
        <taxon>Bacillati</taxon>
        <taxon>Actinomycetota</taxon>
        <taxon>Actinomycetes</taxon>
        <taxon>Streptosporangiales</taxon>
        <taxon>Thermomonosporaceae</taxon>
        <taxon>Actinomadura</taxon>
    </lineage>
</organism>
<name>A0A239G6K4_9ACTN</name>
<accession>A0A239G6K4</accession>
<protein>
    <submittedName>
        <fullName evidence="2">TIGR03086 family protein</fullName>
    </submittedName>
</protein>
<sequence length="205" mass="20866">MREATGASAPLRSGACILERSIGFLLTAVQPVTRPMLAHPTPCAAWDLHMLLLHVGDSLAAVHEGLAAGRVGIGPGAADASGDPVSALRVRAVRLLRHTMASPGRAGRGAGTAAIGDLRLPVEAVAGAGALEAAVHGWDIAQATGTGRPLPPDLAADLLDVSRTLAPPCGRRPLFGEPVDPGPYASPGDRLLAFLGRRPTACETP</sequence>
<keyword evidence="3" id="KW-1185">Reference proteome</keyword>
<dbReference type="EMBL" id="FZNP01000023">
    <property type="protein sequence ID" value="SNS64797.1"/>
    <property type="molecule type" value="Genomic_DNA"/>
</dbReference>
<evidence type="ECO:0000259" key="1">
    <source>
        <dbReference type="Pfam" id="PF11716"/>
    </source>
</evidence>
<dbReference type="NCBIfam" id="TIGR03086">
    <property type="entry name" value="TIGR03086 family metal-binding protein"/>
    <property type="match status" value="1"/>
</dbReference>
<dbReference type="NCBIfam" id="TIGR03083">
    <property type="entry name" value="maleylpyruvate isomerase family mycothiol-dependent enzyme"/>
    <property type="match status" value="1"/>
</dbReference>